<dbReference type="EMBL" id="MU006776">
    <property type="protein sequence ID" value="KAF2646447.1"/>
    <property type="molecule type" value="Genomic_DNA"/>
</dbReference>
<gene>
    <name evidence="2" type="ORF">P280DRAFT_11699</name>
</gene>
<evidence type="ECO:0000313" key="3">
    <source>
        <dbReference type="Proteomes" id="UP000799753"/>
    </source>
</evidence>
<protein>
    <submittedName>
        <fullName evidence="2">Uncharacterized protein</fullName>
    </submittedName>
</protein>
<name>A0A6A6SHH1_9PLEO</name>
<dbReference type="AlphaFoldDB" id="A0A6A6SHH1"/>
<evidence type="ECO:0000313" key="2">
    <source>
        <dbReference type="EMBL" id="KAF2646447.1"/>
    </source>
</evidence>
<feature type="compositionally biased region" description="Basic and acidic residues" evidence="1">
    <location>
        <begin position="132"/>
        <end position="144"/>
    </location>
</feature>
<dbReference type="Proteomes" id="UP000799753">
    <property type="component" value="Unassembled WGS sequence"/>
</dbReference>
<keyword evidence="3" id="KW-1185">Reference proteome</keyword>
<accession>A0A6A6SHH1</accession>
<evidence type="ECO:0000256" key="1">
    <source>
        <dbReference type="SAM" id="MobiDB-lite"/>
    </source>
</evidence>
<dbReference type="OrthoDB" id="10624313at2759"/>
<feature type="region of interest" description="Disordered" evidence="1">
    <location>
        <begin position="121"/>
        <end position="144"/>
    </location>
</feature>
<proteinExistence type="predicted"/>
<reference evidence="2" key="1">
    <citation type="journal article" date="2020" name="Stud. Mycol.">
        <title>101 Dothideomycetes genomes: a test case for predicting lifestyles and emergence of pathogens.</title>
        <authorList>
            <person name="Haridas S."/>
            <person name="Albert R."/>
            <person name="Binder M."/>
            <person name="Bloem J."/>
            <person name="Labutti K."/>
            <person name="Salamov A."/>
            <person name="Andreopoulos B."/>
            <person name="Baker S."/>
            <person name="Barry K."/>
            <person name="Bills G."/>
            <person name="Bluhm B."/>
            <person name="Cannon C."/>
            <person name="Castanera R."/>
            <person name="Culley D."/>
            <person name="Daum C."/>
            <person name="Ezra D."/>
            <person name="Gonzalez J."/>
            <person name="Henrissat B."/>
            <person name="Kuo A."/>
            <person name="Liang C."/>
            <person name="Lipzen A."/>
            <person name="Lutzoni F."/>
            <person name="Magnuson J."/>
            <person name="Mondo S."/>
            <person name="Nolan M."/>
            <person name="Ohm R."/>
            <person name="Pangilinan J."/>
            <person name="Park H.-J."/>
            <person name="Ramirez L."/>
            <person name="Alfaro M."/>
            <person name="Sun H."/>
            <person name="Tritt A."/>
            <person name="Yoshinaga Y."/>
            <person name="Zwiers L.-H."/>
            <person name="Turgeon B."/>
            <person name="Goodwin S."/>
            <person name="Spatafora J."/>
            <person name="Crous P."/>
            <person name="Grigoriev I."/>
        </authorList>
    </citation>
    <scope>NUCLEOTIDE SEQUENCE</scope>
    <source>
        <strain evidence="2">CBS 473.64</strain>
    </source>
</reference>
<sequence length="144" mass="16133">MRDQSQAGRSNFNSSSIHATAHLEMTITIESRSRRVTQYRAVQRPDGVAIQARDFRTGREVPKKEKLKGADLAGVGAWAAETDAKCGRSGYNGAFGKGMDGHNKVYDKRVRNNRIAMERFHEDEGPWSTYDQKGKTDCSHSSHF</sequence>
<organism evidence="2 3">
    <name type="scientific">Massarina eburnea CBS 473.64</name>
    <dbReference type="NCBI Taxonomy" id="1395130"/>
    <lineage>
        <taxon>Eukaryota</taxon>
        <taxon>Fungi</taxon>
        <taxon>Dikarya</taxon>
        <taxon>Ascomycota</taxon>
        <taxon>Pezizomycotina</taxon>
        <taxon>Dothideomycetes</taxon>
        <taxon>Pleosporomycetidae</taxon>
        <taxon>Pleosporales</taxon>
        <taxon>Massarineae</taxon>
        <taxon>Massarinaceae</taxon>
        <taxon>Massarina</taxon>
    </lineage>
</organism>